<dbReference type="Pfam" id="PF14224">
    <property type="entry name" value="DUF4331"/>
    <property type="match status" value="1"/>
</dbReference>
<protein>
    <recommendedName>
        <fullName evidence="3">DUF4331 domain-containing protein</fullName>
    </recommendedName>
</protein>
<proteinExistence type="predicted"/>
<evidence type="ECO:0000313" key="2">
    <source>
        <dbReference type="Proteomes" id="UP000219612"/>
    </source>
</evidence>
<sequence>MSHHLDSPQARQDPRLNITDQYVFDDLDATVFVMNVRTSLAGDAVADGFHPEARYEFRVHLDDSPAENLVFGFTFADGAVRVTRDGAEIAAGPAGEPVDGPDGLRIWTGRAFDPFYLDLSQLAAVDRLLIHGEDAEITGYLPGKATNTFEGSSVWSIVLRVPHRDGQLFPDRMIRVWSASLLATDAGGWHQTGRAGLPMIWPIFRDADGDEASAANGTHPGEDWARYGGQVRGMVAAAVRRLGTSARPEAYALAVAQRILPDTLPYQVGTAAVFGFTDFNGRHLSDNAPEVMFSLATNAAVSTGLTAVRTSDEFPYVTASALDQH</sequence>
<name>A0A285K8C1_9ACTN</name>
<dbReference type="InterPro" id="IPR025566">
    <property type="entry name" value="DUF4331"/>
</dbReference>
<organism evidence="1 2">
    <name type="scientific">Paractinoplanes atraurantiacus</name>
    <dbReference type="NCBI Taxonomy" id="1036182"/>
    <lineage>
        <taxon>Bacteria</taxon>
        <taxon>Bacillati</taxon>
        <taxon>Actinomycetota</taxon>
        <taxon>Actinomycetes</taxon>
        <taxon>Micromonosporales</taxon>
        <taxon>Micromonosporaceae</taxon>
        <taxon>Paractinoplanes</taxon>
    </lineage>
</organism>
<evidence type="ECO:0008006" key="3">
    <source>
        <dbReference type="Google" id="ProtNLM"/>
    </source>
</evidence>
<keyword evidence="2" id="KW-1185">Reference proteome</keyword>
<dbReference type="AlphaFoldDB" id="A0A285K8C1"/>
<dbReference type="Proteomes" id="UP000219612">
    <property type="component" value="Unassembled WGS sequence"/>
</dbReference>
<accession>A0A285K8C1</accession>
<dbReference type="EMBL" id="OBDY01000034">
    <property type="protein sequence ID" value="SNY68819.1"/>
    <property type="molecule type" value="Genomic_DNA"/>
</dbReference>
<gene>
    <name evidence="1" type="ORF">SAMN05421748_13429</name>
</gene>
<evidence type="ECO:0000313" key="1">
    <source>
        <dbReference type="EMBL" id="SNY68819.1"/>
    </source>
</evidence>
<reference evidence="1 2" key="1">
    <citation type="submission" date="2017-09" db="EMBL/GenBank/DDBJ databases">
        <authorList>
            <person name="Ehlers B."/>
            <person name="Leendertz F.H."/>
        </authorList>
    </citation>
    <scope>NUCLEOTIDE SEQUENCE [LARGE SCALE GENOMIC DNA]</scope>
    <source>
        <strain evidence="1 2">CGMCC 4.6857</strain>
    </source>
</reference>